<reference evidence="2 3" key="1">
    <citation type="submission" date="2023-07" db="EMBL/GenBank/DDBJ databases">
        <title>Sequencing the genomes of 1000 actinobacteria strains.</title>
        <authorList>
            <person name="Klenk H.-P."/>
        </authorList>
    </citation>
    <scope>NUCLEOTIDE SEQUENCE [LARGE SCALE GENOMIC DNA]</scope>
    <source>
        <strain evidence="2 3">DSM 43749</strain>
    </source>
</reference>
<organism evidence="2 3">
    <name type="scientific">Saccharothrix longispora</name>
    <dbReference type="NCBI Taxonomy" id="33920"/>
    <lineage>
        <taxon>Bacteria</taxon>
        <taxon>Bacillati</taxon>
        <taxon>Actinomycetota</taxon>
        <taxon>Actinomycetes</taxon>
        <taxon>Pseudonocardiales</taxon>
        <taxon>Pseudonocardiaceae</taxon>
        <taxon>Saccharothrix</taxon>
    </lineage>
</organism>
<feature type="chain" id="PRO_5047375407" description="Peptidoglycan binding protein" evidence="1">
    <location>
        <begin position="33"/>
        <end position="285"/>
    </location>
</feature>
<feature type="signal peptide" evidence="1">
    <location>
        <begin position="1"/>
        <end position="32"/>
    </location>
</feature>
<dbReference type="Proteomes" id="UP001268819">
    <property type="component" value="Unassembled WGS sequence"/>
</dbReference>
<accession>A0ABU1PP17</accession>
<evidence type="ECO:0000313" key="3">
    <source>
        <dbReference type="Proteomes" id="UP001268819"/>
    </source>
</evidence>
<proteinExistence type="predicted"/>
<evidence type="ECO:0000256" key="1">
    <source>
        <dbReference type="SAM" id="SignalP"/>
    </source>
</evidence>
<dbReference type="EMBL" id="JAVDSG010000001">
    <property type="protein sequence ID" value="MDR6592365.1"/>
    <property type="molecule type" value="Genomic_DNA"/>
</dbReference>
<name>A0ABU1PP17_9PSEU</name>
<dbReference type="RefSeq" id="WP_310303808.1">
    <property type="nucleotide sequence ID" value="NZ_BAAAXB010000001.1"/>
</dbReference>
<gene>
    <name evidence="2" type="ORF">J2S66_000749</name>
</gene>
<protein>
    <recommendedName>
        <fullName evidence="4">Peptidoglycan binding protein</fullName>
    </recommendedName>
</protein>
<dbReference type="InterPro" id="IPR036365">
    <property type="entry name" value="PGBD-like_sf"/>
</dbReference>
<keyword evidence="1" id="KW-0732">Signal</keyword>
<comment type="caution">
    <text evidence="2">The sequence shown here is derived from an EMBL/GenBank/DDBJ whole genome shotgun (WGS) entry which is preliminary data.</text>
</comment>
<evidence type="ECO:0000313" key="2">
    <source>
        <dbReference type="EMBL" id="MDR6592365.1"/>
    </source>
</evidence>
<evidence type="ECO:0008006" key="4">
    <source>
        <dbReference type="Google" id="ProtNLM"/>
    </source>
</evidence>
<dbReference type="SUPFAM" id="SSF47090">
    <property type="entry name" value="PGBD-like"/>
    <property type="match status" value="1"/>
</dbReference>
<keyword evidence="3" id="KW-1185">Reference proteome</keyword>
<sequence>MGPVKLGSLRVAVLAAALAAGLSAGFATPAGARVERVALPSVDMEAVLKAAQIDPRRADSALTPGAGSSVLLVERALVAKGLLAPSYADGHFGTKTIDAYATYQRSLGYTGIDASGFPGPTSLRLLGETTYAVTRPVSAGSRVAFRGVTVNTRTRAMVVEAERLLGRTLGLTQGSYNPGGVAGSAGTHDGGGALDISVSGMTATTRTAVAKALRRVGFAAWVRTPAQGDWGYHVHAVAINDPDLSSGAQHQAGDYYLGLNGLANRGPDDGPSVAKVTWEEYQRAR</sequence>